<dbReference type="EMBL" id="DWXZ01000099">
    <property type="protein sequence ID" value="HJB37371.1"/>
    <property type="molecule type" value="Genomic_DNA"/>
</dbReference>
<feature type="transmembrane region" description="Helical" evidence="13">
    <location>
        <begin position="164"/>
        <end position="185"/>
    </location>
</feature>
<protein>
    <recommendedName>
        <fullName evidence="4">Probable multidrug resistance protein NorM</fullName>
    </recommendedName>
    <alternativeName>
        <fullName evidence="12">Multidrug-efflux transporter</fullName>
    </alternativeName>
</protein>
<keyword evidence="10" id="KW-0406">Ion transport</keyword>
<evidence type="ECO:0000313" key="14">
    <source>
        <dbReference type="EMBL" id="HJB37371.1"/>
    </source>
</evidence>
<dbReference type="NCBIfam" id="TIGR00797">
    <property type="entry name" value="matE"/>
    <property type="match status" value="1"/>
</dbReference>
<comment type="caution">
    <text evidence="14">The sequence shown here is derived from an EMBL/GenBank/DDBJ whole genome shotgun (WGS) entry which is preliminary data.</text>
</comment>
<keyword evidence="9 13" id="KW-1133">Transmembrane helix</keyword>
<dbReference type="PANTHER" id="PTHR43298">
    <property type="entry name" value="MULTIDRUG RESISTANCE PROTEIN NORM-RELATED"/>
    <property type="match status" value="1"/>
</dbReference>
<dbReference type="InterPro" id="IPR048279">
    <property type="entry name" value="MdtK-like"/>
</dbReference>
<evidence type="ECO:0000256" key="8">
    <source>
        <dbReference type="ARBA" id="ARBA00022692"/>
    </source>
</evidence>
<keyword evidence="6" id="KW-0050">Antiport</keyword>
<dbReference type="Pfam" id="PF01554">
    <property type="entry name" value="MatE"/>
    <property type="match status" value="2"/>
</dbReference>
<evidence type="ECO:0000256" key="5">
    <source>
        <dbReference type="ARBA" id="ARBA00022448"/>
    </source>
</evidence>
<reference evidence="14" key="2">
    <citation type="submission" date="2021-04" db="EMBL/GenBank/DDBJ databases">
        <authorList>
            <person name="Gilroy R."/>
        </authorList>
    </citation>
    <scope>NUCLEOTIDE SEQUENCE</scope>
    <source>
        <strain evidence="14">ChiBcolR8-3208</strain>
    </source>
</reference>
<comment type="subcellular location">
    <subcellularLocation>
        <location evidence="2">Cell membrane</location>
        <topology evidence="2">Multi-pass membrane protein</topology>
    </subcellularLocation>
</comment>
<evidence type="ECO:0000256" key="7">
    <source>
        <dbReference type="ARBA" id="ARBA00022475"/>
    </source>
</evidence>
<organism evidence="14 15">
    <name type="scientific">Candidatus Acutalibacter ornithocaccae</name>
    <dbReference type="NCBI Taxonomy" id="2838416"/>
    <lineage>
        <taxon>Bacteria</taxon>
        <taxon>Bacillati</taxon>
        <taxon>Bacillota</taxon>
        <taxon>Clostridia</taxon>
        <taxon>Eubacteriales</taxon>
        <taxon>Acutalibacteraceae</taxon>
        <taxon>Acutalibacter</taxon>
    </lineage>
</organism>
<feature type="transmembrane region" description="Helical" evidence="13">
    <location>
        <begin position="134"/>
        <end position="152"/>
    </location>
</feature>
<dbReference type="InterPro" id="IPR002528">
    <property type="entry name" value="MATE_fam"/>
</dbReference>
<evidence type="ECO:0000256" key="3">
    <source>
        <dbReference type="ARBA" id="ARBA00010199"/>
    </source>
</evidence>
<feature type="transmembrane region" description="Helical" evidence="13">
    <location>
        <begin position="61"/>
        <end position="81"/>
    </location>
</feature>
<evidence type="ECO:0000256" key="6">
    <source>
        <dbReference type="ARBA" id="ARBA00022449"/>
    </source>
</evidence>
<feature type="transmembrane region" description="Helical" evidence="13">
    <location>
        <begin position="414"/>
        <end position="434"/>
    </location>
</feature>
<dbReference type="GO" id="GO:0005886">
    <property type="term" value="C:plasma membrane"/>
    <property type="evidence" value="ECO:0007669"/>
    <property type="project" value="UniProtKB-SubCell"/>
</dbReference>
<accession>A0A9D2RZ38</accession>
<dbReference type="GO" id="GO:0006811">
    <property type="term" value="P:monoatomic ion transport"/>
    <property type="evidence" value="ECO:0007669"/>
    <property type="project" value="UniProtKB-KW"/>
</dbReference>
<feature type="transmembrane region" description="Helical" evidence="13">
    <location>
        <begin position="12"/>
        <end position="32"/>
    </location>
</feature>
<sequence length="448" mass="48606">MEKDYLIRRRPIAALLIFALPMMLGNFFQQLYTMADSAIVGRLVGEEALAAVGASYSLTNVFISIAIGGGVGASVITGQTFGRRDFSRMKRSVSTALLSFLAISIVLGGVGLALSRQIMVLLRTPANILDDATTYLNIYFLGLPFLFMYNVLSSMFNALGRSRIPLYLLIFSSVLNVALDIYMVGPLGMGVAGAAWATLLAQGISAVLSFCIFLKELKTYPGKLEGRLFDWEELKNMARVALPSILQQSTVSIGMMLVQSVVNSFGSQMLAGYSAAMRIESVCIVPMSAMGNAISSYTAQNIGAGRQDRVRAGYRVSYGMVFALAAAICLVVQLLAGQLISLFLEDGSTVAFETGMACTRFMAWFYALIGLKMISDGVLRGAGDMTMFTVANLVNLGLRVVLAVTLAPRFGIQFVWMAVPMGWLVNYLISFFQYRTGKWAKLHKASSQ</sequence>
<keyword evidence="11 13" id="KW-0472">Membrane</keyword>
<dbReference type="GO" id="GO:0042910">
    <property type="term" value="F:xenobiotic transmembrane transporter activity"/>
    <property type="evidence" value="ECO:0007669"/>
    <property type="project" value="InterPro"/>
</dbReference>
<name>A0A9D2RZ38_9FIRM</name>
<keyword evidence="7" id="KW-1003">Cell membrane</keyword>
<keyword evidence="8 13" id="KW-0812">Transmembrane</keyword>
<evidence type="ECO:0000256" key="2">
    <source>
        <dbReference type="ARBA" id="ARBA00004651"/>
    </source>
</evidence>
<evidence type="ECO:0000256" key="11">
    <source>
        <dbReference type="ARBA" id="ARBA00023136"/>
    </source>
</evidence>
<dbReference type="Proteomes" id="UP000824214">
    <property type="component" value="Unassembled WGS sequence"/>
</dbReference>
<evidence type="ECO:0000256" key="1">
    <source>
        <dbReference type="ARBA" id="ARBA00003408"/>
    </source>
</evidence>
<comment type="function">
    <text evidence="1">Multidrug efflux pump.</text>
</comment>
<dbReference type="GO" id="GO:0015297">
    <property type="term" value="F:antiporter activity"/>
    <property type="evidence" value="ECO:0007669"/>
    <property type="project" value="UniProtKB-KW"/>
</dbReference>
<feature type="transmembrane region" description="Helical" evidence="13">
    <location>
        <begin position="390"/>
        <end position="408"/>
    </location>
</feature>
<evidence type="ECO:0000313" key="15">
    <source>
        <dbReference type="Proteomes" id="UP000824214"/>
    </source>
</evidence>
<evidence type="ECO:0000256" key="10">
    <source>
        <dbReference type="ARBA" id="ARBA00023065"/>
    </source>
</evidence>
<evidence type="ECO:0000256" key="9">
    <source>
        <dbReference type="ARBA" id="ARBA00022989"/>
    </source>
</evidence>
<dbReference type="PIRSF" id="PIRSF006603">
    <property type="entry name" value="DinF"/>
    <property type="match status" value="1"/>
</dbReference>
<proteinExistence type="inferred from homology"/>
<evidence type="ECO:0000256" key="12">
    <source>
        <dbReference type="ARBA" id="ARBA00031636"/>
    </source>
</evidence>
<dbReference type="PANTHER" id="PTHR43298:SF2">
    <property type="entry name" value="FMN_FAD EXPORTER YEEO-RELATED"/>
    <property type="match status" value="1"/>
</dbReference>
<evidence type="ECO:0000256" key="13">
    <source>
        <dbReference type="SAM" id="Phobius"/>
    </source>
</evidence>
<evidence type="ECO:0000256" key="4">
    <source>
        <dbReference type="ARBA" id="ARBA00020268"/>
    </source>
</evidence>
<dbReference type="AlphaFoldDB" id="A0A9D2RZ38"/>
<feature type="transmembrane region" description="Helical" evidence="13">
    <location>
        <begin position="316"/>
        <end position="344"/>
    </location>
</feature>
<feature type="transmembrane region" description="Helical" evidence="13">
    <location>
        <begin position="191"/>
        <end position="214"/>
    </location>
</feature>
<dbReference type="InterPro" id="IPR050222">
    <property type="entry name" value="MATE_MdtK"/>
</dbReference>
<reference evidence="14" key="1">
    <citation type="journal article" date="2021" name="PeerJ">
        <title>Extensive microbial diversity within the chicken gut microbiome revealed by metagenomics and culture.</title>
        <authorList>
            <person name="Gilroy R."/>
            <person name="Ravi A."/>
            <person name="Getino M."/>
            <person name="Pursley I."/>
            <person name="Horton D.L."/>
            <person name="Alikhan N.F."/>
            <person name="Baker D."/>
            <person name="Gharbi K."/>
            <person name="Hall N."/>
            <person name="Watson M."/>
            <person name="Adriaenssens E.M."/>
            <person name="Foster-Nyarko E."/>
            <person name="Jarju S."/>
            <person name="Secka A."/>
            <person name="Antonio M."/>
            <person name="Oren A."/>
            <person name="Chaudhuri R.R."/>
            <person name="La Ragione R."/>
            <person name="Hildebrand F."/>
            <person name="Pallen M.J."/>
        </authorList>
    </citation>
    <scope>NUCLEOTIDE SEQUENCE</scope>
    <source>
        <strain evidence="14">ChiBcolR8-3208</strain>
    </source>
</reference>
<dbReference type="CDD" id="cd13138">
    <property type="entry name" value="MATE_yoeA_like"/>
    <property type="match status" value="1"/>
</dbReference>
<gene>
    <name evidence="14" type="ORF">H9942_04790</name>
</gene>
<feature type="transmembrane region" description="Helical" evidence="13">
    <location>
        <begin position="93"/>
        <end position="114"/>
    </location>
</feature>
<keyword evidence="5" id="KW-0813">Transport</keyword>
<comment type="similarity">
    <text evidence="3">Belongs to the multi antimicrobial extrusion (MATE) (TC 2.A.66.1) family.</text>
</comment>